<gene>
    <name evidence="2" type="ORF">PGLA2088_LOCUS25146</name>
</gene>
<dbReference type="AlphaFoldDB" id="A0A813JVE9"/>
<sequence>KNILCCGSSAMEGDASPVVPLRGRLRRLRRQVCEDSDEEGATAVVRQPRDPELRQEPPCHALQLQQQQQQQQQKQKAKSNSKKQQKQQQQRQQQQEEQQEEQQQQRQQRQQQQQPKKQQQQQQQQKQPKKQKQQQQQQRQQQQQQQQQQHQEHQQQQEHQQSRTSRTSTTQQQQQQQHQEHQQAATGKRLQRSLDASSPEPSPPPQRLRRAAIQEPPAQRRPQRAAAKKAAQLWQKRPARSDDEASPSDFPAALCAIADADGLSELGLAESDAELSDLSEDLGLQHDEPLPKGRRRQAAAAAAPSTQADCFANSDGEESDDQALSRSVAFAANGGAAAVRSGRKRNATEIGSDCDPEIAGWRRDLEDRWSEAAEPRPVAAFSKELCEPEVVRKLPAENFLAGLPIFDDAGKVCIPLLLGAHKKLLADSNAGSGCSASADARHVGWLARQARVLGLFDDRELKNGCLGRCSKAAVAANSRNRISPNVLIAEHQVRFPVRQAAKKKTTAASGGAESQSQEVAQSADGGSKETLFSVDENAQDEAERLWRRKQAMAALKSRSDLRKDQIGARSSHDLDMRQVTSAIFAPSLSFDLSERGEDDEPGSGEELEVSFPADSSHRNSRRSLLQAQLQKSLRTAMAKGLVPEPARGFVAAPPAAALALPTIEEGVDDVAPESVSGPSEAVAFLPPGDVSAMPSAGVADLELEFEHAPEVLCQPPKEDDQDDFLPSRRRSKRRVVVEDEDVEEGSDAKEAQASTMQLPGEVSSIPTKGESFQNVMMPTQGTPPKAVKRKQARLEDVFFASKALEVPNEEATQAAAAAVAAQPRPLKRLRPGRFEEPEAELPQEELQQEEEEEEEDCLEEEEAEEDVCEAAPAHEADDDTYEADSQCSRESEDSVEDDEDVYRRRKGFLLRKRQEEQSRKRRLQWELDDVEELRDASDIAAHLGTSTMTTEDRLLWKKRIIDGQRRRSGLAPGATGREPRAGAAQGQGGVARNPASRQLIGARADDDSSHLYGLVGSAGSRRGTPRLLSAVQCRVVPSGPDPASLPGTEKAVPRQSFVQVSTEGDSRFVQVLRRC</sequence>
<dbReference type="GO" id="GO:0003723">
    <property type="term" value="F:RNA binding"/>
    <property type="evidence" value="ECO:0007669"/>
    <property type="project" value="InterPro"/>
</dbReference>
<evidence type="ECO:0000313" key="3">
    <source>
        <dbReference type="Proteomes" id="UP000626109"/>
    </source>
</evidence>
<feature type="region of interest" description="Disordered" evidence="1">
    <location>
        <begin position="502"/>
        <end position="531"/>
    </location>
</feature>
<name>A0A813JVE9_POLGL</name>
<dbReference type="GO" id="GO:0000492">
    <property type="term" value="P:box C/D snoRNP assembly"/>
    <property type="evidence" value="ECO:0007669"/>
    <property type="project" value="TreeGrafter"/>
</dbReference>
<feature type="compositionally biased region" description="Basic and acidic residues" evidence="1">
    <location>
        <begin position="47"/>
        <end position="57"/>
    </location>
</feature>
<dbReference type="Proteomes" id="UP000626109">
    <property type="component" value="Unassembled WGS sequence"/>
</dbReference>
<accession>A0A813JVE9</accession>
<proteinExistence type="predicted"/>
<feature type="compositionally biased region" description="Low complexity" evidence="1">
    <location>
        <begin position="157"/>
        <end position="177"/>
    </location>
</feature>
<feature type="region of interest" description="Disordered" evidence="1">
    <location>
        <begin position="590"/>
        <end position="622"/>
    </location>
</feature>
<feature type="region of interest" description="Disordered" evidence="1">
    <location>
        <begin position="966"/>
        <end position="993"/>
    </location>
</feature>
<feature type="compositionally biased region" description="Low complexity" evidence="1">
    <location>
        <begin position="86"/>
        <end position="126"/>
    </location>
</feature>
<feature type="compositionally biased region" description="Basic residues" evidence="1">
    <location>
        <begin position="75"/>
        <end position="85"/>
    </location>
</feature>
<feature type="compositionally biased region" description="Low complexity" evidence="1">
    <location>
        <begin position="65"/>
        <end position="74"/>
    </location>
</feature>
<dbReference type="GO" id="GO:0005634">
    <property type="term" value="C:nucleus"/>
    <property type="evidence" value="ECO:0007669"/>
    <property type="project" value="TreeGrafter"/>
</dbReference>
<organism evidence="2 3">
    <name type="scientific">Polarella glacialis</name>
    <name type="common">Dinoflagellate</name>
    <dbReference type="NCBI Taxonomy" id="89957"/>
    <lineage>
        <taxon>Eukaryota</taxon>
        <taxon>Sar</taxon>
        <taxon>Alveolata</taxon>
        <taxon>Dinophyceae</taxon>
        <taxon>Suessiales</taxon>
        <taxon>Suessiaceae</taxon>
        <taxon>Polarella</taxon>
    </lineage>
</organism>
<reference evidence="2" key="1">
    <citation type="submission" date="2021-02" db="EMBL/GenBank/DDBJ databases">
        <authorList>
            <person name="Dougan E. K."/>
            <person name="Rhodes N."/>
            <person name="Thang M."/>
            <person name="Chan C."/>
        </authorList>
    </citation>
    <scope>NUCLEOTIDE SEQUENCE</scope>
</reference>
<feature type="region of interest" description="Disordered" evidence="1">
    <location>
        <begin position="827"/>
        <end position="900"/>
    </location>
</feature>
<feature type="region of interest" description="Disordered" evidence="1">
    <location>
        <begin position="713"/>
        <end position="789"/>
    </location>
</feature>
<evidence type="ECO:0000313" key="2">
    <source>
        <dbReference type="EMBL" id="CAE8686778.1"/>
    </source>
</evidence>
<feature type="compositionally biased region" description="Low complexity" evidence="1">
    <location>
        <begin position="133"/>
        <end position="149"/>
    </location>
</feature>
<feature type="region of interest" description="Disordered" evidence="1">
    <location>
        <begin position="32"/>
        <end position="249"/>
    </location>
</feature>
<dbReference type="PANTHER" id="PTHR13309">
    <property type="entry name" value="NUCLEAR FRAGILE X MENTAL RETARDATION PROTEIN INTERACTING PROTEIN 1"/>
    <property type="match status" value="1"/>
</dbReference>
<protein>
    <submittedName>
        <fullName evidence="2">Uncharacterized protein</fullName>
    </submittedName>
</protein>
<dbReference type="EMBL" id="CAJNNW010026640">
    <property type="protein sequence ID" value="CAE8686778.1"/>
    <property type="molecule type" value="Genomic_DNA"/>
</dbReference>
<feature type="region of interest" description="Disordered" evidence="1">
    <location>
        <begin position="272"/>
        <end position="323"/>
    </location>
</feature>
<feature type="compositionally biased region" description="Polar residues" evidence="1">
    <location>
        <begin position="764"/>
        <end position="782"/>
    </location>
</feature>
<dbReference type="PANTHER" id="PTHR13309:SF0">
    <property type="entry name" value="FMR1-INTERACTING PROTEIN NUFIP1"/>
    <property type="match status" value="1"/>
</dbReference>
<feature type="compositionally biased region" description="Acidic residues" evidence="1">
    <location>
        <begin position="837"/>
        <end position="868"/>
    </location>
</feature>
<dbReference type="InterPro" id="IPR039136">
    <property type="entry name" value="NUFIP1-like"/>
</dbReference>
<feature type="non-terminal residue" evidence="2">
    <location>
        <position position="1075"/>
    </location>
</feature>
<evidence type="ECO:0000256" key="1">
    <source>
        <dbReference type="SAM" id="MobiDB-lite"/>
    </source>
</evidence>
<feature type="compositionally biased region" description="Acidic residues" evidence="1">
    <location>
        <begin position="596"/>
        <end position="608"/>
    </location>
</feature>
<comment type="caution">
    <text evidence="2">The sequence shown here is derived from an EMBL/GenBank/DDBJ whole genome shotgun (WGS) entry which is preliminary data.</text>
</comment>